<dbReference type="EMBL" id="JXTC01000299">
    <property type="protein sequence ID" value="PON67992.1"/>
    <property type="molecule type" value="Genomic_DNA"/>
</dbReference>
<organism evidence="1 2">
    <name type="scientific">Trema orientale</name>
    <name type="common">Charcoal tree</name>
    <name type="synonym">Celtis orientalis</name>
    <dbReference type="NCBI Taxonomy" id="63057"/>
    <lineage>
        <taxon>Eukaryota</taxon>
        <taxon>Viridiplantae</taxon>
        <taxon>Streptophyta</taxon>
        <taxon>Embryophyta</taxon>
        <taxon>Tracheophyta</taxon>
        <taxon>Spermatophyta</taxon>
        <taxon>Magnoliopsida</taxon>
        <taxon>eudicotyledons</taxon>
        <taxon>Gunneridae</taxon>
        <taxon>Pentapetalae</taxon>
        <taxon>rosids</taxon>
        <taxon>fabids</taxon>
        <taxon>Rosales</taxon>
        <taxon>Cannabaceae</taxon>
        <taxon>Trema</taxon>
    </lineage>
</organism>
<sequence>MIESKSNSEVDLLTVVLERGDTVNWLYGSDTHANVDATSEDQITHKDTGIDDTCHVHATSHAIREDD</sequence>
<dbReference type="AlphaFoldDB" id="A0A2P5D3W1"/>
<keyword evidence="2" id="KW-1185">Reference proteome</keyword>
<evidence type="ECO:0000313" key="2">
    <source>
        <dbReference type="Proteomes" id="UP000237000"/>
    </source>
</evidence>
<accession>A0A2P5D3W1</accession>
<dbReference type="Proteomes" id="UP000237000">
    <property type="component" value="Unassembled WGS sequence"/>
</dbReference>
<gene>
    <name evidence="1" type="ORF">TorRG33x02_263120</name>
</gene>
<evidence type="ECO:0000313" key="1">
    <source>
        <dbReference type="EMBL" id="PON67992.1"/>
    </source>
</evidence>
<name>A0A2P5D3W1_TREOI</name>
<protein>
    <submittedName>
        <fullName evidence="1">Uncharacterized protein</fullName>
    </submittedName>
</protein>
<dbReference type="InParanoid" id="A0A2P5D3W1"/>
<proteinExistence type="predicted"/>
<reference evidence="2" key="1">
    <citation type="submission" date="2016-06" db="EMBL/GenBank/DDBJ databases">
        <title>Parallel loss of symbiosis genes in relatives of nitrogen-fixing non-legume Parasponia.</title>
        <authorList>
            <person name="Van Velzen R."/>
            <person name="Holmer R."/>
            <person name="Bu F."/>
            <person name="Rutten L."/>
            <person name="Van Zeijl A."/>
            <person name="Liu W."/>
            <person name="Santuari L."/>
            <person name="Cao Q."/>
            <person name="Sharma T."/>
            <person name="Shen D."/>
            <person name="Roswanjaya Y."/>
            <person name="Wardhani T."/>
            <person name="Kalhor M.S."/>
            <person name="Jansen J."/>
            <person name="Van den Hoogen J."/>
            <person name="Gungor B."/>
            <person name="Hartog M."/>
            <person name="Hontelez J."/>
            <person name="Verver J."/>
            <person name="Yang W.-C."/>
            <person name="Schijlen E."/>
            <person name="Repin R."/>
            <person name="Schilthuizen M."/>
            <person name="Schranz E."/>
            <person name="Heidstra R."/>
            <person name="Miyata K."/>
            <person name="Fedorova E."/>
            <person name="Kohlen W."/>
            <person name="Bisseling T."/>
            <person name="Smit S."/>
            <person name="Geurts R."/>
        </authorList>
    </citation>
    <scope>NUCLEOTIDE SEQUENCE [LARGE SCALE GENOMIC DNA]</scope>
    <source>
        <strain evidence="2">cv. RG33-2</strain>
    </source>
</reference>
<comment type="caution">
    <text evidence="1">The sequence shown here is derived from an EMBL/GenBank/DDBJ whole genome shotgun (WGS) entry which is preliminary data.</text>
</comment>